<protein>
    <submittedName>
        <fullName evidence="1 3">Uncharacterized protein</fullName>
    </submittedName>
</protein>
<proteinExistence type="predicted"/>
<evidence type="ECO:0000313" key="3">
    <source>
        <dbReference type="WBParaSite" id="TCNE_0002017301-mRNA-1"/>
    </source>
</evidence>
<organism evidence="2 3">
    <name type="scientific">Toxocara canis</name>
    <name type="common">Canine roundworm</name>
    <dbReference type="NCBI Taxonomy" id="6265"/>
    <lineage>
        <taxon>Eukaryota</taxon>
        <taxon>Metazoa</taxon>
        <taxon>Ecdysozoa</taxon>
        <taxon>Nematoda</taxon>
        <taxon>Chromadorea</taxon>
        <taxon>Rhabditida</taxon>
        <taxon>Spirurina</taxon>
        <taxon>Ascaridomorpha</taxon>
        <taxon>Ascaridoidea</taxon>
        <taxon>Toxocaridae</taxon>
        <taxon>Toxocara</taxon>
    </lineage>
</organism>
<dbReference type="AlphaFoldDB" id="A0A183VHE9"/>
<name>A0A183VHE9_TOXCA</name>
<accession>A0A183VHE9</accession>
<evidence type="ECO:0000313" key="2">
    <source>
        <dbReference type="Proteomes" id="UP000050794"/>
    </source>
</evidence>
<dbReference type="Proteomes" id="UP000050794">
    <property type="component" value="Unassembled WGS sequence"/>
</dbReference>
<evidence type="ECO:0000313" key="1">
    <source>
        <dbReference type="EMBL" id="VDM51490.1"/>
    </source>
</evidence>
<reference evidence="1 2" key="2">
    <citation type="submission" date="2018-11" db="EMBL/GenBank/DDBJ databases">
        <authorList>
            <consortium name="Pathogen Informatics"/>
        </authorList>
    </citation>
    <scope>NUCLEOTIDE SEQUENCE [LARGE SCALE GENOMIC DNA]</scope>
</reference>
<reference evidence="3" key="1">
    <citation type="submission" date="2016-06" db="UniProtKB">
        <authorList>
            <consortium name="WormBaseParasite"/>
        </authorList>
    </citation>
    <scope>IDENTIFICATION</scope>
</reference>
<sequence length="68" mass="7646">MLLNFRMSYTPYLGHFLANGVAARLKRIFCYLIVEVGLVPVAIDVKISNSLLDRRVTFEVTNDEGGID</sequence>
<dbReference type="WBParaSite" id="TCNE_0002017301-mRNA-1">
    <property type="protein sequence ID" value="TCNE_0002017301-mRNA-1"/>
    <property type="gene ID" value="TCNE_0002017301"/>
</dbReference>
<dbReference type="EMBL" id="UYWY01028480">
    <property type="protein sequence ID" value="VDM51490.1"/>
    <property type="molecule type" value="Genomic_DNA"/>
</dbReference>
<gene>
    <name evidence="1" type="ORF">TCNE_LOCUS20169</name>
</gene>
<keyword evidence="2" id="KW-1185">Reference proteome</keyword>